<feature type="chain" id="PRO_5013422134" evidence="2">
    <location>
        <begin position="22"/>
        <end position="458"/>
    </location>
</feature>
<dbReference type="GO" id="GO:0015562">
    <property type="term" value="F:efflux transmembrane transporter activity"/>
    <property type="evidence" value="ECO:0007669"/>
    <property type="project" value="InterPro"/>
</dbReference>
<keyword evidence="2" id="KW-0812">Transmembrane</keyword>
<keyword evidence="2" id="KW-0732">Signal</keyword>
<dbReference type="SUPFAM" id="SSF56954">
    <property type="entry name" value="Outer membrane efflux proteins (OEP)"/>
    <property type="match status" value="1"/>
</dbReference>
<name>A0A2D2C713_9RHOB</name>
<gene>
    <name evidence="4" type="ORF">PYTT13_20970</name>
</gene>
<dbReference type="InterPro" id="IPR003423">
    <property type="entry name" value="OMP_efflux"/>
</dbReference>
<dbReference type="PANTHER" id="PTHR30203:SF32">
    <property type="entry name" value="CATION EFFLUX SYSTEM PROTEIN CUSC"/>
    <property type="match status" value="1"/>
</dbReference>
<dbReference type="Gene3D" id="1.20.1600.10">
    <property type="entry name" value="Outer membrane efflux proteins (OEP)"/>
    <property type="match status" value="1"/>
</dbReference>
<evidence type="ECO:0000256" key="1">
    <source>
        <dbReference type="ARBA" id="ARBA00007613"/>
    </source>
</evidence>
<reference evidence="4 5" key="1">
    <citation type="submission" date="2017-10" db="EMBL/GenBank/DDBJ databases">
        <title>Complete genome sequence of Paracoccus yeei TT13 isolated from human skin.</title>
        <authorList>
            <person name="Lee K."/>
            <person name="Lim J.Y."/>
            <person name="Hwang I."/>
        </authorList>
    </citation>
    <scope>NUCLEOTIDE SEQUENCE [LARGE SCALE GENOMIC DNA]</scope>
    <source>
        <strain evidence="4 5">TT13</strain>
        <plasmid evidence="5">Plasmid ptt13-3</plasmid>
    </source>
</reference>
<dbReference type="EMBL" id="CP024425">
    <property type="protein sequence ID" value="ATQ58300.1"/>
    <property type="molecule type" value="Genomic_DNA"/>
</dbReference>
<keyword evidence="2" id="KW-0472">Membrane</keyword>
<keyword evidence="2" id="KW-0564">Palmitate</keyword>
<dbReference type="InterPro" id="IPR010131">
    <property type="entry name" value="MdtP/NodT-like"/>
</dbReference>
<keyword evidence="2" id="KW-1134">Transmembrane beta strand</keyword>
<comment type="similarity">
    <text evidence="1 2">Belongs to the outer membrane factor (OMF) (TC 1.B.17) family.</text>
</comment>
<evidence type="ECO:0000313" key="5">
    <source>
        <dbReference type="Proteomes" id="UP000229314"/>
    </source>
</evidence>
<dbReference type="PROSITE" id="PS51257">
    <property type="entry name" value="PROKAR_LIPOPROTEIN"/>
    <property type="match status" value="1"/>
</dbReference>
<feature type="coiled-coil region" evidence="3">
    <location>
        <begin position="362"/>
        <end position="396"/>
    </location>
</feature>
<keyword evidence="2" id="KW-0449">Lipoprotein</keyword>
<protein>
    <submittedName>
        <fullName evidence="4">RND transporter</fullName>
    </submittedName>
</protein>
<comment type="subcellular location">
    <subcellularLocation>
        <location evidence="2">Cell membrane</location>
        <topology evidence="2">Lipid-anchor</topology>
    </subcellularLocation>
</comment>
<dbReference type="AlphaFoldDB" id="A0A2D2C713"/>
<geneLocation type="plasmid" evidence="5">
    <name>ptt13-3</name>
</geneLocation>
<sequence length="458" mass="48303">MIFPSRFLGPALLLLAAGCTAVGPDPDDRPAIPLPATFAAGETTPAGKVANRAFWAEYRDSVLNELIARGLKQNLDEAAARERIRAAAADLRGTGVLATQMSGTAETSRERGSTAGAAVQDVGTSSLSANFVFDLFGGARRERQGAKASLEAAKADLGTARLAWIAELIDAYSDARYYQQALTLTRQTVSSREETVRITREQREFGVVSEFDMAQAEALLAAARAELPGYEAQFNAQVFSIATLLNEPASSVQAQMRRGAGQPRIPGSARAGVPADLLRNRPDVRSAEYDLAAALAAVGVATADLLPSLTLTGSVSESGGAKSWGFGPAISFPVLSQGALQATRARRVAEAREAEIAWRASVSEAVKDVQVAQSNLRRYREQTSALERAASAYNRAYQLARTSFAEGGLALLDLLDSDRSTASARLSAASARNEAAKEWAALQIAMGAGAGEVVLVSR</sequence>
<organism evidence="4 5">
    <name type="scientific">Paracoccus yeei</name>
    <dbReference type="NCBI Taxonomy" id="147645"/>
    <lineage>
        <taxon>Bacteria</taxon>
        <taxon>Pseudomonadati</taxon>
        <taxon>Pseudomonadota</taxon>
        <taxon>Alphaproteobacteria</taxon>
        <taxon>Rhodobacterales</taxon>
        <taxon>Paracoccaceae</taxon>
        <taxon>Paracoccus</taxon>
    </lineage>
</organism>
<dbReference type="GO" id="GO:0005886">
    <property type="term" value="C:plasma membrane"/>
    <property type="evidence" value="ECO:0007669"/>
    <property type="project" value="UniProtKB-SubCell"/>
</dbReference>
<dbReference type="PANTHER" id="PTHR30203">
    <property type="entry name" value="OUTER MEMBRANE CATION EFFLUX PROTEIN"/>
    <property type="match status" value="1"/>
</dbReference>
<dbReference type="Pfam" id="PF02321">
    <property type="entry name" value="OEP"/>
    <property type="match status" value="2"/>
</dbReference>
<dbReference type="RefSeq" id="WP_099650631.1">
    <property type="nucleotide sequence ID" value="NZ_CAJGAB010000094.1"/>
</dbReference>
<dbReference type="Proteomes" id="UP000229314">
    <property type="component" value="Plasmid pTT13-3"/>
</dbReference>
<evidence type="ECO:0000313" key="4">
    <source>
        <dbReference type="EMBL" id="ATQ58300.1"/>
    </source>
</evidence>
<evidence type="ECO:0000256" key="3">
    <source>
        <dbReference type="SAM" id="Coils"/>
    </source>
</evidence>
<proteinExistence type="inferred from homology"/>
<keyword evidence="3" id="KW-0175">Coiled coil</keyword>
<keyword evidence="4" id="KW-0614">Plasmid</keyword>
<dbReference type="NCBIfam" id="TIGR01845">
    <property type="entry name" value="outer_NodT"/>
    <property type="match status" value="1"/>
</dbReference>
<feature type="signal peptide" evidence="2">
    <location>
        <begin position="1"/>
        <end position="21"/>
    </location>
</feature>
<dbReference type="GeneID" id="78900120"/>
<accession>A0A2D2C713</accession>
<evidence type="ECO:0000256" key="2">
    <source>
        <dbReference type="RuleBase" id="RU362097"/>
    </source>
</evidence>
<dbReference type="Gene3D" id="2.20.200.10">
    <property type="entry name" value="Outer membrane efflux proteins (OEP)"/>
    <property type="match status" value="1"/>
</dbReference>